<keyword evidence="1" id="KW-0472">Membrane</keyword>
<protein>
    <submittedName>
        <fullName evidence="2">DUF599 family protein</fullName>
    </submittedName>
</protein>
<keyword evidence="1" id="KW-1133">Transmembrane helix</keyword>
<feature type="transmembrane region" description="Helical" evidence="1">
    <location>
        <begin position="6"/>
        <end position="23"/>
    </location>
</feature>
<dbReference type="PANTHER" id="PTHR31881:SF6">
    <property type="entry name" value="OS09G0494600 PROTEIN"/>
    <property type="match status" value="1"/>
</dbReference>
<gene>
    <name evidence="2" type="ORF">KY465_14635</name>
</gene>
<feature type="transmembrane region" description="Helical" evidence="1">
    <location>
        <begin position="70"/>
        <end position="96"/>
    </location>
</feature>
<dbReference type="Pfam" id="PF04654">
    <property type="entry name" value="DUF599"/>
    <property type="match status" value="1"/>
</dbReference>
<keyword evidence="1" id="KW-0812">Transmembrane</keyword>
<dbReference type="PANTHER" id="PTHR31881">
    <property type="match status" value="1"/>
</dbReference>
<feature type="transmembrane region" description="Helical" evidence="1">
    <location>
        <begin position="183"/>
        <end position="211"/>
    </location>
</feature>
<accession>A0ABS6WRD4</accession>
<dbReference type="Proteomes" id="UP001430804">
    <property type="component" value="Unassembled WGS sequence"/>
</dbReference>
<dbReference type="InterPro" id="IPR006747">
    <property type="entry name" value="DUF599"/>
</dbReference>
<dbReference type="RefSeq" id="WP_219202593.1">
    <property type="nucleotide sequence ID" value="NZ_JAHWQX010000003.1"/>
</dbReference>
<keyword evidence="3" id="KW-1185">Reference proteome</keyword>
<organism evidence="2 3">
    <name type="scientific">Pseudohoeflea coraliihabitans</name>
    <dbReference type="NCBI Taxonomy" id="2860393"/>
    <lineage>
        <taxon>Bacteria</taxon>
        <taxon>Pseudomonadati</taxon>
        <taxon>Pseudomonadota</taxon>
        <taxon>Alphaproteobacteria</taxon>
        <taxon>Hyphomicrobiales</taxon>
        <taxon>Rhizobiaceae</taxon>
        <taxon>Pseudohoeflea</taxon>
    </lineage>
</organism>
<reference evidence="2" key="1">
    <citation type="submission" date="2021-07" db="EMBL/GenBank/DDBJ databases">
        <title>Pseudohoeflea marina sp. nov. a polyhydroxyalcanoate-producing bacterium.</title>
        <authorList>
            <person name="Zheng W."/>
            <person name="Yu S."/>
            <person name="Huang Y."/>
        </authorList>
    </citation>
    <scope>NUCLEOTIDE SEQUENCE</scope>
    <source>
        <strain evidence="2">DP4N28-3</strain>
    </source>
</reference>
<dbReference type="EMBL" id="JAHWQX010000003">
    <property type="protein sequence ID" value="MBW3098518.1"/>
    <property type="molecule type" value="Genomic_DNA"/>
</dbReference>
<name>A0ABS6WRD4_9HYPH</name>
<comment type="caution">
    <text evidence="2">The sequence shown here is derived from an EMBL/GenBank/DDBJ whole genome shotgun (WGS) entry which is preliminary data.</text>
</comment>
<evidence type="ECO:0000256" key="1">
    <source>
        <dbReference type="SAM" id="Phobius"/>
    </source>
</evidence>
<sequence>MTSLDLVAVVWFLVLWIAFSFATRSKRFGRSSLTQIMNARRREWFRIAAGRELRMIDTAILGGLQNGTAFFASTSVFAIGGCFALLGATDEVLLVVRDLPVALPTDKTGFEIKVIGLMSIFAYSFFKFGWSYRLFNYSSILFGALPSADAKDIDIATLEAGADRAARMNILAGQSFNAGLRAIFMSIGFLGWFASAWIFMASALLVLVVLVRRQYFSPARLAAAVDLPPTPSPQP</sequence>
<proteinExistence type="predicted"/>
<evidence type="ECO:0000313" key="3">
    <source>
        <dbReference type="Proteomes" id="UP001430804"/>
    </source>
</evidence>
<evidence type="ECO:0000313" key="2">
    <source>
        <dbReference type="EMBL" id="MBW3098518.1"/>
    </source>
</evidence>
<feature type="transmembrane region" description="Helical" evidence="1">
    <location>
        <begin position="108"/>
        <end position="126"/>
    </location>
</feature>